<sequence length="52" mass="6196">IFIQIQNLKNIFIPIPLFDNGSGLQVSILHFRIKIKYPLRKLYTSSMPYLFR</sequence>
<accession>D0W1I1</accession>
<evidence type="ECO:0000313" key="2">
    <source>
        <dbReference type="Proteomes" id="UP000003294"/>
    </source>
</evidence>
<organism evidence="1 2">
    <name type="scientific">Neisseria cinerea ATCC 14685</name>
    <dbReference type="NCBI Taxonomy" id="546262"/>
    <lineage>
        <taxon>Bacteria</taxon>
        <taxon>Pseudomonadati</taxon>
        <taxon>Pseudomonadota</taxon>
        <taxon>Betaproteobacteria</taxon>
        <taxon>Neisseriales</taxon>
        <taxon>Neisseriaceae</taxon>
        <taxon>Neisseria</taxon>
    </lineage>
</organism>
<name>D0W1I1_NEICI</name>
<comment type="caution">
    <text evidence="1">The sequence shown here is derived from an EMBL/GenBank/DDBJ whole genome shotgun (WGS) entry which is preliminary data.</text>
</comment>
<proteinExistence type="predicted"/>
<dbReference type="Proteomes" id="UP000003294">
    <property type="component" value="Unassembled WGS sequence"/>
</dbReference>
<dbReference type="AlphaFoldDB" id="D0W1I1"/>
<dbReference type="EMBL" id="ACDY02000002">
    <property type="protein sequence ID" value="EEZ72569.1"/>
    <property type="molecule type" value="Genomic_DNA"/>
</dbReference>
<feature type="non-terminal residue" evidence="1">
    <location>
        <position position="1"/>
    </location>
</feature>
<protein>
    <submittedName>
        <fullName evidence="1">Uncharacterized protein</fullName>
    </submittedName>
</protein>
<reference evidence="1 2" key="1">
    <citation type="submission" date="2009-10" db="EMBL/GenBank/DDBJ databases">
        <authorList>
            <person name="Weinstock G."/>
            <person name="Sodergren E."/>
            <person name="Clifton S."/>
            <person name="Fulton L."/>
            <person name="Fulton B."/>
            <person name="Courtney L."/>
            <person name="Fronick C."/>
            <person name="Harrison M."/>
            <person name="Strong C."/>
            <person name="Farmer C."/>
            <person name="Delahaunty K."/>
            <person name="Markovic C."/>
            <person name="Hall O."/>
            <person name="Minx P."/>
            <person name="Tomlinson C."/>
            <person name="Mitreva M."/>
            <person name="Nelson J."/>
            <person name="Hou S."/>
            <person name="Wollam A."/>
            <person name="Pepin K.H."/>
            <person name="Johnson M."/>
            <person name="Bhonagiri V."/>
            <person name="Nash W.E."/>
            <person name="Warren W."/>
            <person name="Chinwalla A."/>
            <person name="Mardis E.R."/>
            <person name="Wilson R.K."/>
        </authorList>
    </citation>
    <scope>NUCLEOTIDE SEQUENCE [LARGE SCALE GENOMIC DNA]</scope>
    <source>
        <strain evidence="1 2">ATCC 14685</strain>
    </source>
</reference>
<gene>
    <name evidence="1" type="ORF">NEICINOT_03504</name>
</gene>
<evidence type="ECO:0000313" key="1">
    <source>
        <dbReference type="EMBL" id="EEZ72569.1"/>
    </source>
</evidence>